<dbReference type="AlphaFoldDB" id="A0A1V2ABC3"/>
<feature type="compositionally biased region" description="Acidic residues" evidence="2">
    <location>
        <begin position="404"/>
        <end position="421"/>
    </location>
</feature>
<dbReference type="STRING" id="1714355.BTO28_03845"/>
<feature type="chain" id="PRO_5012143559" description="SLH domain-containing protein" evidence="3">
    <location>
        <begin position="29"/>
        <end position="467"/>
    </location>
</feature>
<keyword evidence="1 3" id="KW-0732">Signal</keyword>
<accession>A0A1V2ABC3</accession>
<protein>
    <recommendedName>
        <fullName evidence="4">SLH domain-containing protein</fullName>
    </recommendedName>
</protein>
<evidence type="ECO:0000313" key="6">
    <source>
        <dbReference type="Proteomes" id="UP000188613"/>
    </source>
</evidence>
<feature type="domain" description="SLH" evidence="4">
    <location>
        <begin position="165"/>
        <end position="228"/>
    </location>
</feature>
<dbReference type="EMBL" id="MSFI01000006">
    <property type="protein sequence ID" value="OMP68094.1"/>
    <property type="molecule type" value="Genomic_DNA"/>
</dbReference>
<comment type="caution">
    <text evidence="5">The sequence shown here is derived from an EMBL/GenBank/DDBJ whole genome shotgun (WGS) entry which is preliminary data.</text>
</comment>
<dbReference type="OrthoDB" id="2611444at2"/>
<feature type="compositionally biased region" description="Polar residues" evidence="2">
    <location>
        <begin position="456"/>
        <end position="467"/>
    </location>
</feature>
<feature type="region of interest" description="Disordered" evidence="2">
    <location>
        <begin position="400"/>
        <end position="467"/>
    </location>
</feature>
<evidence type="ECO:0000256" key="1">
    <source>
        <dbReference type="ARBA" id="ARBA00022729"/>
    </source>
</evidence>
<reference evidence="5 6" key="1">
    <citation type="submission" date="2016-12" db="EMBL/GenBank/DDBJ databases">
        <title>Domibacillus sp. SAB 38T whole genome sequencing.</title>
        <authorList>
            <person name="Verma A."/>
            <person name="Ojha A.K."/>
            <person name="Krishnamurthi S."/>
        </authorList>
    </citation>
    <scope>NUCLEOTIDE SEQUENCE [LARGE SCALE GENOMIC DNA]</scope>
    <source>
        <strain evidence="5 6">SAB 38</strain>
    </source>
</reference>
<evidence type="ECO:0000259" key="4">
    <source>
        <dbReference type="PROSITE" id="PS51272"/>
    </source>
</evidence>
<keyword evidence="6" id="KW-1185">Reference proteome</keyword>
<dbReference type="Pfam" id="PF00395">
    <property type="entry name" value="SLH"/>
    <property type="match status" value="2"/>
</dbReference>
<dbReference type="Pfam" id="PF14039">
    <property type="entry name" value="YusW"/>
    <property type="match status" value="1"/>
</dbReference>
<feature type="domain" description="SLH" evidence="4">
    <location>
        <begin position="100"/>
        <end position="162"/>
    </location>
</feature>
<sequence length="467" mass="51407">MKKIKNKKFGATLLSSVLLFSAVSPVLADDRDGEIVEFSDTKKIGSFSENIGRMKVKGVFQGNDDGTFNPYAPVTRIQSVITAVRLLGLEDQAEVKKNVKLPFKDASSFNARVHGYLAVALEQGLIDSSTQNFLPNKPADRLWVSSLLVRTLGLEDEAALAKGETLDFKDANKIPASVKGDVFVANEYGVFSGNNDGLFLPNEPIKRVHMAAVLDRTYDQLLEENGAATIKGVVTNVSKTDGTITVKTFTGESVTVNVPADVLVQFHNRFMAMDQVLAGDNIELNVENNVVVDAAIFQKPAQTESENGIQKIEIELELKDGSEIELEFESKRGKVKAEVKTDGKKAKGDAAIAQIEQYLTEWNLTPDMTEEEIKTIILSSFTEEAPAEIEIELKFSNGTKLELEKEDDDDKDEDRDEDDRDDGGKNDDRDDDDRNDGNKNNRGNDDRTGDVKNDNPSEVPNPGTQLK</sequence>
<feature type="domain" description="SLH" evidence="4">
    <location>
        <begin position="34"/>
        <end position="97"/>
    </location>
</feature>
<dbReference type="Proteomes" id="UP000188613">
    <property type="component" value="Unassembled WGS sequence"/>
</dbReference>
<evidence type="ECO:0000313" key="5">
    <source>
        <dbReference type="EMBL" id="OMP68094.1"/>
    </source>
</evidence>
<proteinExistence type="predicted"/>
<dbReference type="RefSeq" id="WP_076764193.1">
    <property type="nucleotide sequence ID" value="NZ_MSFI01000006.1"/>
</dbReference>
<name>A0A1V2ABC3_9BACI</name>
<evidence type="ECO:0000256" key="3">
    <source>
        <dbReference type="SAM" id="SignalP"/>
    </source>
</evidence>
<dbReference type="PROSITE" id="PS51272">
    <property type="entry name" value="SLH"/>
    <property type="match status" value="3"/>
</dbReference>
<feature type="compositionally biased region" description="Basic and acidic residues" evidence="2">
    <location>
        <begin position="435"/>
        <end position="455"/>
    </location>
</feature>
<gene>
    <name evidence="5" type="ORF">BTO28_03845</name>
</gene>
<evidence type="ECO:0000256" key="2">
    <source>
        <dbReference type="SAM" id="MobiDB-lite"/>
    </source>
</evidence>
<dbReference type="InterPro" id="IPR025623">
    <property type="entry name" value="YusW"/>
</dbReference>
<feature type="signal peptide" evidence="3">
    <location>
        <begin position="1"/>
        <end position="28"/>
    </location>
</feature>
<organism evidence="5 6">
    <name type="scientific">Domibacillus epiphyticus</name>
    <dbReference type="NCBI Taxonomy" id="1714355"/>
    <lineage>
        <taxon>Bacteria</taxon>
        <taxon>Bacillati</taxon>
        <taxon>Bacillota</taxon>
        <taxon>Bacilli</taxon>
        <taxon>Bacillales</taxon>
        <taxon>Bacillaceae</taxon>
        <taxon>Domibacillus</taxon>
    </lineage>
</organism>
<dbReference type="InterPro" id="IPR001119">
    <property type="entry name" value="SLH_dom"/>
</dbReference>